<dbReference type="InterPro" id="IPR000949">
    <property type="entry name" value="ELM2_dom"/>
</dbReference>
<organism evidence="4 5">
    <name type="scientific">Dermatophagoides pteronyssinus</name>
    <name type="common">European house dust mite</name>
    <dbReference type="NCBI Taxonomy" id="6956"/>
    <lineage>
        <taxon>Eukaryota</taxon>
        <taxon>Metazoa</taxon>
        <taxon>Ecdysozoa</taxon>
        <taxon>Arthropoda</taxon>
        <taxon>Chelicerata</taxon>
        <taxon>Arachnida</taxon>
        <taxon>Acari</taxon>
        <taxon>Acariformes</taxon>
        <taxon>Sarcoptiformes</taxon>
        <taxon>Astigmata</taxon>
        <taxon>Psoroptidia</taxon>
        <taxon>Analgoidea</taxon>
        <taxon>Pyroglyphidae</taxon>
        <taxon>Dermatophagoidinae</taxon>
        <taxon>Dermatophagoides</taxon>
    </lineage>
</organism>
<gene>
    <name evidence="4" type="ORF">DERP_003271</name>
</gene>
<name>A0ABQ8JJ44_DERPT</name>
<dbReference type="PROSITE" id="PS51156">
    <property type="entry name" value="ELM2"/>
    <property type="match status" value="1"/>
</dbReference>
<reference evidence="4 5" key="2">
    <citation type="journal article" date="2022" name="Mol. Biol. Evol.">
        <title>Comparative Genomics Reveals Insights into the Divergent Evolution of Astigmatic Mites and Household Pest Adaptations.</title>
        <authorList>
            <person name="Xiong Q."/>
            <person name="Wan A.T."/>
            <person name="Liu X."/>
            <person name="Fung C.S."/>
            <person name="Xiao X."/>
            <person name="Malainual N."/>
            <person name="Hou J."/>
            <person name="Wang L."/>
            <person name="Wang M."/>
            <person name="Yang K.Y."/>
            <person name="Cui Y."/>
            <person name="Leung E.L."/>
            <person name="Nong W."/>
            <person name="Shin S.K."/>
            <person name="Au S.W."/>
            <person name="Jeong K.Y."/>
            <person name="Chew F.T."/>
            <person name="Hui J.H."/>
            <person name="Leung T.F."/>
            <person name="Tungtrongchitr A."/>
            <person name="Zhong N."/>
            <person name="Liu Z."/>
            <person name="Tsui S.K."/>
        </authorList>
    </citation>
    <scope>NUCLEOTIDE SEQUENCE [LARGE SCALE GENOMIC DNA]</scope>
    <source>
        <strain evidence="4">Derp</strain>
    </source>
</reference>
<proteinExistence type="predicted"/>
<evidence type="ECO:0000259" key="3">
    <source>
        <dbReference type="PROSITE" id="PS51156"/>
    </source>
</evidence>
<protein>
    <recommendedName>
        <fullName evidence="3">ELM2 domain-containing protein</fullName>
    </recommendedName>
</protein>
<keyword evidence="1" id="KW-0539">Nucleus</keyword>
<dbReference type="EMBL" id="NJHN03000036">
    <property type="protein sequence ID" value="KAH9422594.1"/>
    <property type="molecule type" value="Genomic_DNA"/>
</dbReference>
<sequence length="103" mass="12020">MIYISIENFVRNVENQLANIPEFHNGPPPDNDDDDDDDHYDDDSTLLWKPNPERIDDNTIDLFVSQAFHHGIKGDRALHILYFCNYDYNFALNLIRTSLVPII</sequence>
<feature type="domain" description="ELM2" evidence="3">
    <location>
        <begin position="8"/>
        <end position="99"/>
    </location>
</feature>
<evidence type="ECO:0000313" key="5">
    <source>
        <dbReference type="Proteomes" id="UP000887458"/>
    </source>
</evidence>
<feature type="compositionally biased region" description="Acidic residues" evidence="2">
    <location>
        <begin position="30"/>
        <end position="43"/>
    </location>
</feature>
<comment type="caution">
    <text evidence="4">The sequence shown here is derived from an EMBL/GenBank/DDBJ whole genome shotgun (WGS) entry which is preliminary data.</text>
</comment>
<evidence type="ECO:0000256" key="1">
    <source>
        <dbReference type="ARBA" id="ARBA00023242"/>
    </source>
</evidence>
<feature type="region of interest" description="Disordered" evidence="2">
    <location>
        <begin position="20"/>
        <end position="43"/>
    </location>
</feature>
<reference evidence="4 5" key="1">
    <citation type="journal article" date="2018" name="J. Allergy Clin. Immunol.">
        <title>High-quality assembly of Dermatophagoides pteronyssinus genome and transcriptome reveals a wide range of novel allergens.</title>
        <authorList>
            <person name="Liu X.Y."/>
            <person name="Yang K.Y."/>
            <person name="Wang M.Q."/>
            <person name="Kwok J.S."/>
            <person name="Zeng X."/>
            <person name="Yang Z."/>
            <person name="Xiao X.J."/>
            <person name="Lau C.P."/>
            <person name="Li Y."/>
            <person name="Huang Z.M."/>
            <person name="Ba J.G."/>
            <person name="Yim A.K."/>
            <person name="Ouyang C.Y."/>
            <person name="Ngai S.M."/>
            <person name="Chan T.F."/>
            <person name="Leung E.L."/>
            <person name="Liu L."/>
            <person name="Liu Z.G."/>
            <person name="Tsui S.K."/>
        </authorList>
    </citation>
    <scope>NUCLEOTIDE SEQUENCE [LARGE SCALE GENOMIC DNA]</scope>
    <source>
        <strain evidence="4">Derp</strain>
    </source>
</reference>
<evidence type="ECO:0000256" key="2">
    <source>
        <dbReference type="SAM" id="MobiDB-lite"/>
    </source>
</evidence>
<keyword evidence="5" id="KW-1185">Reference proteome</keyword>
<accession>A0ABQ8JJ44</accession>
<dbReference type="Proteomes" id="UP000887458">
    <property type="component" value="Unassembled WGS sequence"/>
</dbReference>
<evidence type="ECO:0000313" key="4">
    <source>
        <dbReference type="EMBL" id="KAH9422594.1"/>
    </source>
</evidence>